<keyword evidence="8 10" id="KW-0482">Metalloprotease</keyword>
<feature type="transmembrane region" description="Helical" evidence="11">
    <location>
        <begin position="205"/>
        <end position="222"/>
    </location>
</feature>
<reference evidence="13 14" key="2">
    <citation type="journal article" date="2015" name="PLoS ONE">
        <title>Whole-Genome Optical Mapping and Finished Genome Sequence of Sphingobacterium deserti sp. nov., a New Species Isolated from the Western Desert of China.</title>
        <authorList>
            <person name="Teng C."/>
            <person name="Zhou Z."/>
            <person name="Molnar I."/>
            <person name="Li X."/>
            <person name="Tang R."/>
            <person name="Chen M."/>
            <person name="Wang L."/>
            <person name="Su S."/>
            <person name="Zhang W."/>
            <person name="Lin M."/>
        </authorList>
    </citation>
    <scope>NUCLEOTIDE SEQUENCE [LARGE SCALE GENOMIC DNA]</scope>
    <source>
        <strain evidence="14">ACCC05744</strain>
    </source>
</reference>
<evidence type="ECO:0000256" key="8">
    <source>
        <dbReference type="ARBA" id="ARBA00023049"/>
    </source>
</evidence>
<evidence type="ECO:0000256" key="4">
    <source>
        <dbReference type="ARBA" id="ARBA00022723"/>
    </source>
</evidence>
<name>A0A0B8TBE6_9SPHI</name>
<dbReference type="PANTHER" id="PTHR43221:SF2">
    <property type="entry name" value="PROTEASE HTPX HOMOLOG"/>
    <property type="match status" value="1"/>
</dbReference>
<dbReference type="GO" id="GO:0004222">
    <property type="term" value="F:metalloendopeptidase activity"/>
    <property type="evidence" value="ECO:0007669"/>
    <property type="project" value="InterPro"/>
</dbReference>
<dbReference type="EMBL" id="JJMU01000011">
    <property type="protein sequence ID" value="KGE15495.1"/>
    <property type="molecule type" value="Genomic_DNA"/>
</dbReference>
<evidence type="ECO:0000256" key="11">
    <source>
        <dbReference type="SAM" id="Phobius"/>
    </source>
</evidence>
<organism evidence="13 14">
    <name type="scientific">Sphingobacterium deserti</name>
    <dbReference type="NCBI Taxonomy" id="1229276"/>
    <lineage>
        <taxon>Bacteria</taxon>
        <taxon>Pseudomonadati</taxon>
        <taxon>Bacteroidota</taxon>
        <taxon>Sphingobacteriia</taxon>
        <taxon>Sphingobacteriales</taxon>
        <taxon>Sphingobacteriaceae</taxon>
        <taxon>Sphingobacterium</taxon>
    </lineage>
</organism>
<dbReference type="Proteomes" id="UP000031802">
    <property type="component" value="Unassembled WGS sequence"/>
</dbReference>
<comment type="caution">
    <text evidence="13">The sequence shown here is derived from an EMBL/GenBank/DDBJ whole genome shotgun (WGS) entry which is preliminary data.</text>
</comment>
<keyword evidence="14" id="KW-1185">Reference proteome</keyword>
<dbReference type="STRING" id="1229276.DI53_0761"/>
<evidence type="ECO:0000256" key="10">
    <source>
        <dbReference type="RuleBase" id="RU003983"/>
    </source>
</evidence>
<protein>
    <submittedName>
        <fullName evidence="13">Peptidase</fullName>
    </submittedName>
</protein>
<dbReference type="AlphaFoldDB" id="A0A0B8TBE6"/>
<dbReference type="PATRIC" id="fig|1229276.3.peg.784"/>
<keyword evidence="6 10" id="KW-0862">Zinc</keyword>
<dbReference type="Gene3D" id="3.30.2010.10">
    <property type="entry name" value="Metalloproteases ('zincins'), catalytic domain"/>
    <property type="match status" value="1"/>
</dbReference>
<dbReference type="OrthoDB" id="910748at2"/>
<proteinExistence type="inferred from homology"/>
<dbReference type="RefSeq" id="WP_037495528.1">
    <property type="nucleotide sequence ID" value="NZ_JJMU01000011.1"/>
</dbReference>
<evidence type="ECO:0000256" key="5">
    <source>
        <dbReference type="ARBA" id="ARBA00022801"/>
    </source>
</evidence>
<dbReference type="eggNOG" id="COG0501">
    <property type="taxonomic scope" value="Bacteria"/>
</dbReference>
<comment type="cofactor">
    <cofactor evidence="10">
        <name>Zn(2+)</name>
        <dbReference type="ChEBI" id="CHEBI:29105"/>
    </cofactor>
    <text evidence="10">Binds 1 zinc ion per subunit.</text>
</comment>
<feature type="transmembrane region" description="Helical" evidence="11">
    <location>
        <begin position="174"/>
        <end position="193"/>
    </location>
</feature>
<evidence type="ECO:0000256" key="2">
    <source>
        <dbReference type="ARBA" id="ARBA00022670"/>
    </source>
</evidence>
<evidence type="ECO:0000256" key="3">
    <source>
        <dbReference type="ARBA" id="ARBA00022692"/>
    </source>
</evidence>
<keyword evidence="3 11" id="KW-0812">Transmembrane</keyword>
<evidence type="ECO:0000313" key="14">
    <source>
        <dbReference type="Proteomes" id="UP000031802"/>
    </source>
</evidence>
<gene>
    <name evidence="13" type="ORF">DI53_0761</name>
</gene>
<dbReference type="GO" id="GO:0006508">
    <property type="term" value="P:proteolysis"/>
    <property type="evidence" value="ECO:0007669"/>
    <property type="project" value="UniProtKB-KW"/>
</dbReference>
<dbReference type="InterPro" id="IPR001915">
    <property type="entry name" value="Peptidase_M48"/>
</dbReference>
<feature type="transmembrane region" description="Helical" evidence="11">
    <location>
        <begin position="116"/>
        <end position="136"/>
    </location>
</feature>
<feature type="domain" description="Peptidase M48" evidence="12">
    <location>
        <begin position="111"/>
        <end position="282"/>
    </location>
</feature>
<evidence type="ECO:0000256" key="9">
    <source>
        <dbReference type="ARBA" id="ARBA00023136"/>
    </source>
</evidence>
<evidence type="ECO:0000256" key="1">
    <source>
        <dbReference type="ARBA" id="ARBA00022475"/>
    </source>
</evidence>
<keyword evidence="4" id="KW-0479">Metal-binding</keyword>
<evidence type="ECO:0000313" key="13">
    <source>
        <dbReference type="EMBL" id="KGE15495.1"/>
    </source>
</evidence>
<keyword evidence="5 10" id="KW-0378">Hydrolase</keyword>
<evidence type="ECO:0000256" key="6">
    <source>
        <dbReference type="ARBA" id="ARBA00022833"/>
    </source>
</evidence>
<dbReference type="InterPro" id="IPR050083">
    <property type="entry name" value="HtpX_protease"/>
</dbReference>
<keyword evidence="1" id="KW-1003">Cell membrane</keyword>
<dbReference type="GO" id="GO:0046872">
    <property type="term" value="F:metal ion binding"/>
    <property type="evidence" value="ECO:0007669"/>
    <property type="project" value="UniProtKB-KW"/>
</dbReference>
<dbReference type="PANTHER" id="PTHR43221">
    <property type="entry name" value="PROTEASE HTPX"/>
    <property type="match status" value="1"/>
</dbReference>
<keyword evidence="9 11" id="KW-0472">Membrane</keyword>
<dbReference type="Pfam" id="PF01435">
    <property type="entry name" value="Peptidase_M48"/>
    <property type="match status" value="1"/>
</dbReference>
<comment type="similarity">
    <text evidence="10">Belongs to the peptidase M48 family.</text>
</comment>
<accession>A0A0B8TBE6</accession>
<reference evidence="14" key="1">
    <citation type="submission" date="2014-04" db="EMBL/GenBank/DDBJ databases">
        <title>Whole-Genome optical mapping and complete genome sequence of Sphingobacterium deserti sp. nov., a new spaces isolated from desert in the west of China.</title>
        <authorList>
            <person name="Teng C."/>
            <person name="Zhou Z."/>
            <person name="Li X."/>
            <person name="Chen M."/>
            <person name="Lin M."/>
            <person name="Wang L."/>
            <person name="Su S."/>
            <person name="Zhang C."/>
            <person name="Zhang W."/>
        </authorList>
    </citation>
    <scope>NUCLEOTIDE SEQUENCE [LARGE SCALE GENOMIC DNA]</scope>
    <source>
        <strain evidence="14">ACCC05744</strain>
    </source>
</reference>
<feature type="transmembrane region" description="Helical" evidence="11">
    <location>
        <begin position="48"/>
        <end position="66"/>
    </location>
</feature>
<keyword evidence="2 10" id="KW-0645">Protease</keyword>
<feature type="transmembrane region" description="Helical" evidence="11">
    <location>
        <begin position="6"/>
        <end position="27"/>
    </location>
</feature>
<sequence>MALHFLIGCFIGFSICFSQWAVGKAIAFAFGKTMDSAILDEGKRGIPLLEFALFSILFGLLYMLSVRYDSNFITIILISSFTSYKSILKPFFCALQSRNRNALFEQYILAKTKMQVVVVISPVKFINAYAFGALPFSRLIVMSEQLVEQLTETDIKAVLLHEMGHLKGKHLLQLYLYNLFTVFMYYTLVMYFFRSSMDFTIAEKFSCIIAGGAIFGLLAYFIPVPMMKKFEYDADYYAAKIIGVEHYSQMLQNLDQLTQRALTHSDFYHPNLQQRLNKLKDEDIL</sequence>
<evidence type="ECO:0000256" key="7">
    <source>
        <dbReference type="ARBA" id="ARBA00022989"/>
    </source>
</evidence>
<keyword evidence="7 11" id="KW-1133">Transmembrane helix</keyword>
<evidence type="ECO:0000259" key="12">
    <source>
        <dbReference type="Pfam" id="PF01435"/>
    </source>
</evidence>